<dbReference type="EMBL" id="POUM01000006">
    <property type="protein sequence ID" value="PNF59983.1"/>
    <property type="molecule type" value="Genomic_DNA"/>
</dbReference>
<protein>
    <submittedName>
        <fullName evidence="1">Uncharacterized protein</fullName>
    </submittedName>
</protein>
<gene>
    <name evidence="1" type="ORF">CXK99_09200</name>
</gene>
<dbReference type="Proteomes" id="UP000236003">
    <property type="component" value="Unassembled WGS sequence"/>
</dbReference>
<name>A0A2N8RFX3_STUST</name>
<reference evidence="1 2" key="1">
    <citation type="submission" date="2018-01" db="EMBL/GenBank/DDBJ databases">
        <title>Denitrification phenotypes of diverse strains of Pseudomonas stutzeri.</title>
        <authorList>
            <person name="Milligan D.A."/>
            <person name="Bergaust L."/>
            <person name="Bakken L.R."/>
            <person name="Frostegard A."/>
        </authorList>
    </citation>
    <scope>NUCLEOTIDE SEQUENCE [LARGE SCALE GENOMIC DNA]</scope>
    <source>
        <strain evidence="1 2">CCUG 44592</strain>
    </source>
</reference>
<accession>A0A2N8RFX3</accession>
<evidence type="ECO:0000313" key="2">
    <source>
        <dbReference type="Proteomes" id="UP000236003"/>
    </source>
</evidence>
<evidence type="ECO:0000313" key="1">
    <source>
        <dbReference type="EMBL" id="PNF59983.1"/>
    </source>
</evidence>
<dbReference type="AlphaFoldDB" id="A0A2N8RFX3"/>
<sequence length="180" mass="19606">MTAGTQDAVQLKALQVGALTRFRSIELHHGRAAISRSPDSGLMTRPGALGCSGCAGTYGRDWVTAGTQDAVQLKALQVGALTKFRSIELHHGRAAISRSPDSGLMTRPGALGYFRLRRNVWSGLVDCLRTAFRSDSDTGRFTTYCAVYRATGIQRSPQFCIHRNLPSALDHRNTFAKIVK</sequence>
<proteinExistence type="predicted"/>
<comment type="caution">
    <text evidence="1">The sequence shown here is derived from an EMBL/GenBank/DDBJ whole genome shotgun (WGS) entry which is preliminary data.</text>
</comment>
<organism evidence="1 2">
    <name type="scientific">Stutzerimonas stutzeri</name>
    <name type="common">Pseudomonas stutzeri</name>
    <dbReference type="NCBI Taxonomy" id="316"/>
    <lineage>
        <taxon>Bacteria</taxon>
        <taxon>Pseudomonadati</taxon>
        <taxon>Pseudomonadota</taxon>
        <taxon>Gammaproteobacteria</taxon>
        <taxon>Pseudomonadales</taxon>
        <taxon>Pseudomonadaceae</taxon>
        <taxon>Stutzerimonas</taxon>
    </lineage>
</organism>